<evidence type="ECO:0000256" key="5">
    <source>
        <dbReference type="ARBA" id="ARBA00022723"/>
    </source>
</evidence>
<dbReference type="SUPFAM" id="SSF50729">
    <property type="entry name" value="PH domain-like"/>
    <property type="match status" value="1"/>
</dbReference>
<evidence type="ECO:0000259" key="11">
    <source>
        <dbReference type="PROSITE" id="PS50003"/>
    </source>
</evidence>
<dbReference type="Gene3D" id="1.20.900.10">
    <property type="entry name" value="Dbl homology (DH) domain"/>
    <property type="match status" value="1"/>
</dbReference>
<feature type="region of interest" description="Disordered" evidence="10">
    <location>
        <begin position="1238"/>
        <end position="1270"/>
    </location>
</feature>
<dbReference type="PANTHER" id="PTHR13944">
    <property type="entry name" value="AGAP007712-PA"/>
    <property type="match status" value="1"/>
</dbReference>
<name>A0AAJ7TQL8_PETMA</name>
<gene>
    <name evidence="15" type="primary">LOC116948518</name>
</gene>
<dbReference type="PANTHER" id="PTHR13944:SF21">
    <property type="entry name" value="CYSTS, ISOFORM C"/>
    <property type="match status" value="1"/>
</dbReference>
<feature type="region of interest" description="Disordered" evidence="10">
    <location>
        <begin position="1426"/>
        <end position="1448"/>
    </location>
</feature>
<dbReference type="InterPro" id="IPR011993">
    <property type="entry name" value="PH-like_dom_sf"/>
</dbReference>
<feature type="compositionally biased region" description="Basic and acidic residues" evidence="10">
    <location>
        <begin position="1631"/>
        <end position="1640"/>
    </location>
</feature>
<feature type="region of interest" description="Disordered" evidence="10">
    <location>
        <begin position="1724"/>
        <end position="1798"/>
    </location>
</feature>
<organism evidence="14 15">
    <name type="scientific">Petromyzon marinus</name>
    <name type="common">Sea lamprey</name>
    <dbReference type="NCBI Taxonomy" id="7757"/>
    <lineage>
        <taxon>Eukaryota</taxon>
        <taxon>Metazoa</taxon>
        <taxon>Chordata</taxon>
        <taxon>Craniata</taxon>
        <taxon>Vertebrata</taxon>
        <taxon>Cyclostomata</taxon>
        <taxon>Hyperoartia</taxon>
        <taxon>Petromyzontiformes</taxon>
        <taxon>Petromyzontidae</taxon>
        <taxon>Petromyzon</taxon>
    </lineage>
</organism>
<dbReference type="PROSITE" id="PS50081">
    <property type="entry name" value="ZF_DAG_PE_2"/>
    <property type="match status" value="1"/>
</dbReference>
<evidence type="ECO:0000256" key="6">
    <source>
        <dbReference type="ARBA" id="ARBA00022771"/>
    </source>
</evidence>
<dbReference type="Pfam" id="PF17838">
    <property type="entry name" value="PH_16"/>
    <property type="match status" value="1"/>
</dbReference>
<keyword evidence="8 9" id="KW-0175">Coiled coil</keyword>
<keyword evidence="2" id="KW-0963">Cytoplasm</keyword>
<dbReference type="InterPro" id="IPR001849">
    <property type="entry name" value="PH_domain"/>
</dbReference>
<dbReference type="SMART" id="SM00109">
    <property type="entry name" value="C1"/>
    <property type="match status" value="1"/>
</dbReference>
<dbReference type="GO" id="GO:0008270">
    <property type="term" value="F:zinc ion binding"/>
    <property type="evidence" value="ECO:0007669"/>
    <property type="project" value="UniProtKB-KW"/>
</dbReference>
<feature type="region of interest" description="Disordered" evidence="10">
    <location>
        <begin position="1631"/>
        <end position="1655"/>
    </location>
</feature>
<sequence length="1870" mass="209487">MHEGSPVSSGGHQDAERAGKKEGGRGGGGGKAKIYPSASTPEPTPTQPRPAQEADAMDSRSAETTPSQDSGLSCCPRDLSSHASGTTTTTRRRRIRSHTNSPTGSRVLCEGDGGLSPRQVHRECPLVDPSCYTADVETDPRVHSTAPPGARYVGSTEVTQGHILAETSFSHYQIVDGVTTSHSTTDDALGMSMVSRSGSPGCEVHGAAAKGDLRGSCLSSCEDSAQGGRLPSNEVVTEEAAETVESEGEGEDRVGEVLLRDPRFRTALRSHSPTRRHTWEPGKRVSWEDTVGHQRGFLRRPLSHKRSFSWCPVILEPQENTHHLHSMSLDQLDAMSQVKEEAGQCVPDGSTPTLLDLRRTLMMGGTRDKRDMQTRQMENFRHSMSCIAEAKESHTHLKNVWMPNASLRHLNQTTPISPLCRSTKPAADRMRISLQPNGVTENSAHATSWLGSKEDGMQAVYGSNISLSEDRDEAETGRKGSKKSEEKGGIGRTFSFLKNRMSSIREKNKGKQKEKDRLKERDKEKGPQMGTGHQFEVVSPPPMSAHCRYCSAILKHKEAMRCQNCSVMAHKACKDKVPPCPMNKLREIPSPMQLPDTGKPTFATISTTPQRRERPRSVVLPNEAADLMFSDRSHTFRTPISSSTLSKSVSTINMAGGYMDMDKGVHTLLGSMSQSIDSLVLAHQNIGVSMESLTDEGDMSLTNLMYDFEMEQKLFEAESWSVAMDEKFVKKQKKDIVRRQEVIYELIQTEMNYVRTLRILSEVYRKGLQNDVQLDQVVVDRIFPRLDELNSFHTQFLDTLLTRQKDSLQPDSQQNFVIHHIGDLLLEQFTGDLGVKMKDLYGAFCSKQSESVSNFKELLTKDKKMQIFVRKQSKNPQVRRKGFLECVLLVTQRITKYPPLLDRILKYTKEGISEHMHLTRAVSSLRAILSNVDEQVSQYRKQQRLEELVGRIEAKAHTTFKSGLPFNRDDMLTNELIHDGPLVGKMAPGRTKDIHAVLLKDCLIFLQEKDQKYVFASLDQMPAAISLQKLLVRPMANQSCGLFLINTTPPEPRMFEVFANKRDVRNKWYTLLRQAVDRCTLKSKDYNAEMPPKDFQESMERLVMQERVPGERPRSWAKVSSPTEVMGDSRVRLSSDNEALRGRNPDPVPTDTNTNLSKAMENLEYEEDVELIDSYVRGPSDGSNDFLVESMEELSNKTKKELLLGASKDATWQQLAQEDQETVAGSAVEAKFREVPSDPVSDYTIPLRPTVDQSSQTTDSEETKQENSFDVSEALLKENWTKLQKEQKILDEEKAKVEEEKVKLANKLERLRLEEAKVDQFAVELQEQRTLLAIERECIRNERTVLEKKIAKLKEDPSCKVIHFLEKKALESDNTGWQQDLMKLIHRQYNLKVVTKDEGTESDMENGKGAEKEDNSSIMIFNVEESEEKREDVDVEENTVETCQNENQTEVSKDPCKVEQVSELKLEVDEDAIDMFEMELAVNEGKSLESTDTHTVEIAILKEDAIENDMKEIILEGERGTESQQLESEVENEIKKNTIADLLILEQETEPVSNLLRHVSEKVAAENGCGDSAGMCAEYAAETECDQMLCAQVTEDTTSEVLSAEVFELEIESSVKKQEVTRSTFRPDGFLKKRNSEIRGKGSQSSDQTCDQLNEEEGQINRDAEELETHTEDHSLFNPEEELLQDFESCQPTMPEAHCQPTIKAELDIFGDSTSDAMHETVTEDISVNTKETKENLSDFDTIETDQDDRNNQSSEASESLVVEEKGSDVDNCTIASKNKDATESAGVRPTDQGDESNISVTLNQSEQTELEPRAADISPVDGDFVKGLVDQDGMYCTDAESPSADSVVAELAQSLDHLSLLDCSQQTYL</sequence>
<evidence type="ECO:0000259" key="13">
    <source>
        <dbReference type="PROSITE" id="PS50081"/>
    </source>
</evidence>
<dbReference type="PROSITE" id="PS00479">
    <property type="entry name" value="ZF_DAG_PE_1"/>
    <property type="match status" value="1"/>
</dbReference>
<evidence type="ECO:0000256" key="7">
    <source>
        <dbReference type="ARBA" id="ARBA00022833"/>
    </source>
</evidence>
<proteinExistence type="predicted"/>
<dbReference type="InterPro" id="IPR046349">
    <property type="entry name" value="C1-like_sf"/>
</dbReference>
<evidence type="ECO:0000259" key="12">
    <source>
        <dbReference type="PROSITE" id="PS50010"/>
    </source>
</evidence>
<evidence type="ECO:0000313" key="14">
    <source>
        <dbReference type="Proteomes" id="UP001318040"/>
    </source>
</evidence>
<dbReference type="PROSITE" id="PS50010">
    <property type="entry name" value="DH_2"/>
    <property type="match status" value="1"/>
</dbReference>
<feature type="region of interest" description="Disordered" evidence="10">
    <location>
        <begin position="1107"/>
        <end position="1126"/>
    </location>
</feature>
<dbReference type="SUPFAM" id="SSF57889">
    <property type="entry name" value="Cysteine-rich domain"/>
    <property type="match status" value="1"/>
</dbReference>
<feature type="domain" description="PH" evidence="11">
    <location>
        <begin position="975"/>
        <end position="1077"/>
    </location>
</feature>
<dbReference type="Pfam" id="PF00621">
    <property type="entry name" value="RhoGEF"/>
    <property type="match status" value="1"/>
</dbReference>
<evidence type="ECO:0000313" key="15">
    <source>
        <dbReference type="RefSeq" id="XP_032821191.1"/>
    </source>
</evidence>
<dbReference type="Gene3D" id="3.30.60.20">
    <property type="match status" value="1"/>
</dbReference>
<keyword evidence="4" id="KW-0344">Guanine-nucleotide releasing factor</keyword>
<feature type="compositionally biased region" description="Basic and acidic residues" evidence="10">
    <location>
        <begin position="1135"/>
        <end position="1144"/>
    </location>
</feature>
<dbReference type="SMART" id="SM00325">
    <property type="entry name" value="RhoGEF"/>
    <property type="match status" value="1"/>
</dbReference>
<evidence type="ECO:0000256" key="2">
    <source>
        <dbReference type="ARBA" id="ARBA00022490"/>
    </source>
</evidence>
<evidence type="ECO:0000256" key="8">
    <source>
        <dbReference type="ARBA" id="ARBA00023054"/>
    </source>
</evidence>
<feature type="region of interest" description="Disordered" evidence="10">
    <location>
        <begin position="1"/>
        <end position="114"/>
    </location>
</feature>
<dbReference type="Gene3D" id="2.30.29.30">
    <property type="entry name" value="Pleckstrin-homology domain (PH domain)/Phosphotyrosine-binding domain (PTB)"/>
    <property type="match status" value="1"/>
</dbReference>
<feature type="compositionally biased region" description="Polar residues" evidence="10">
    <location>
        <begin position="1642"/>
        <end position="1652"/>
    </location>
</feature>
<feature type="compositionally biased region" description="Basic and acidic residues" evidence="10">
    <location>
        <begin position="474"/>
        <end position="489"/>
    </location>
</feature>
<dbReference type="GO" id="GO:0005737">
    <property type="term" value="C:cytoplasm"/>
    <property type="evidence" value="ECO:0007669"/>
    <property type="project" value="UniProtKB-SubCell"/>
</dbReference>
<dbReference type="RefSeq" id="XP_032821191.1">
    <property type="nucleotide sequence ID" value="XM_032965300.1"/>
</dbReference>
<accession>A0AAJ7TQL8</accession>
<dbReference type="Pfam" id="PF00130">
    <property type="entry name" value="C1_1"/>
    <property type="match status" value="1"/>
</dbReference>
<feature type="compositionally biased region" description="Basic and acidic residues" evidence="10">
    <location>
        <begin position="13"/>
        <end position="24"/>
    </location>
</feature>
<dbReference type="SUPFAM" id="SSF48065">
    <property type="entry name" value="DBL homology domain (DH-domain)"/>
    <property type="match status" value="1"/>
</dbReference>
<feature type="region of interest" description="Disordered" evidence="10">
    <location>
        <begin position="1135"/>
        <end position="1154"/>
    </location>
</feature>
<dbReference type="InterPro" id="IPR035899">
    <property type="entry name" value="DBL_dom_sf"/>
</dbReference>
<dbReference type="PROSITE" id="PS50003">
    <property type="entry name" value="PH_DOMAIN"/>
    <property type="match status" value="1"/>
</dbReference>
<dbReference type="FunFam" id="1.20.900.10:FF:000004">
    <property type="entry name" value="Rho guanine nucleotide exchange factor 2"/>
    <property type="match status" value="1"/>
</dbReference>
<keyword evidence="14" id="KW-1185">Reference proteome</keyword>
<dbReference type="SMART" id="SM00233">
    <property type="entry name" value="PH"/>
    <property type="match status" value="1"/>
</dbReference>
<evidence type="ECO:0000256" key="9">
    <source>
        <dbReference type="SAM" id="Coils"/>
    </source>
</evidence>
<dbReference type="InterPro" id="IPR041020">
    <property type="entry name" value="PH_16"/>
</dbReference>
<feature type="domain" description="Phorbol-ester/DAG-type" evidence="13">
    <location>
        <begin position="532"/>
        <end position="580"/>
    </location>
</feature>
<evidence type="ECO:0000256" key="10">
    <source>
        <dbReference type="SAM" id="MobiDB-lite"/>
    </source>
</evidence>
<evidence type="ECO:0000256" key="3">
    <source>
        <dbReference type="ARBA" id="ARBA00022553"/>
    </source>
</evidence>
<feature type="region of interest" description="Disordered" evidence="10">
    <location>
        <begin position="588"/>
        <end position="614"/>
    </location>
</feature>
<feature type="compositionally biased region" description="Basic and acidic residues" evidence="10">
    <location>
        <begin position="503"/>
        <end position="526"/>
    </location>
</feature>
<protein>
    <submittedName>
        <fullName evidence="15">A-kinase anchor protein 13-like isoform X1</fullName>
    </submittedName>
</protein>
<evidence type="ECO:0000256" key="4">
    <source>
        <dbReference type="ARBA" id="ARBA00022658"/>
    </source>
</evidence>
<dbReference type="Proteomes" id="UP001318040">
    <property type="component" value="Chromosome 1"/>
</dbReference>
<dbReference type="KEGG" id="pmrn:116948518"/>
<reference evidence="15" key="1">
    <citation type="submission" date="2025-08" db="UniProtKB">
        <authorList>
            <consortium name="RefSeq"/>
        </authorList>
    </citation>
    <scope>IDENTIFICATION</scope>
    <source>
        <tissue evidence="15">Sperm</tissue>
    </source>
</reference>
<feature type="domain" description="DH" evidence="12">
    <location>
        <begin position="738"/>
        <end position="935"/>
    </location>
</feature>
<keyword evidence="3" id="KW-0597">Phosphoprotein</keyword>
<keyword evidence="5" id="KW-0479">Metal-binding</keyword>
<keyword evidence="7" id="KW-0862">Zinc</keyword>
<keyword evidence="6" id="KW-0863">Zinc-finger</keyword>
<dbReference type="GO" id="GO:0005085">
    <property type="term" value="F:guanyl-nucleotide exchange factor activity"/>
    <property type="evidence" value="ECO:0007669"/>
    <property type="project" value="UniProtKB-KW"/>
</dbReference>
<comment type="subcellular location">
    <subcellularLocation>
        <location evidence="1">Cytoplasm</location>
    </subcellularLocation>
</comment>
<dbReference type="InterPro" id="IPR051632">
    <property type="entry name" value="Rho_GEF"/>
</dbReference>
<dbReference type="GO" id="GO:0035023">
    <property type="term" value="P:regulation of Rho protein signal transduction"/>
    <property type="evidence" value="ECO:0007669"/>
    <property type="project" value="TreeGrafter"/>
</dbReference>
<feature type="compositionally biased region" description="Polar residues" evidence="10">
    <location>
        <begin position="62"/>
        <end position="71"/>
    </location>
</feature>
<dbReference type="CDD" id="cd00160">
    <property type="entry name" value="RhoGEF"/>
    <property type="match status" value="1"/>
</dbReference>
<feature type="coiled-coil region" evidence="9">
    <location>
        <begin position="1280"/>
        <end position="1356"/>
    </location>
</feature>
<dbReference type="InterPro" id="IPR000219">
    <property type="entry name" value="DH_dom"/>
</dbReference>
<feature type="compositionally biased region" description="Polar residues" evidence="10">
    <location>
        <begin position="1"/>
        <end position="11"/>
    </location>
</feature>
<feature type="region of interest" description="Disordered" evidence="10">
    <location>
        <begin position="463"/>
        <end position="537"/>
    </location>
</feature>
<evidence type="ECO:0000256" key="1">
    <source>
        <dbReference type="ARBA" id="ARBA00004496"/>
    </source>
</evidence>
<dbReference type="InterPro" id="IPR002219">
    <property type="entry name" value="PKC_DAG/PE"/>
</dbReference>